<keyword evidence="2" id="KW-1185">Reference proteome</keyword>
<organism evidence="1 2">
    <name type="scientific">Deinococcus hopiensis KR-140</name>
    <dbReference type="NCBI Taxonomy" id="695939"/>
    <lineage>
        <taxon>Bacteria</taxon>
        <taxon>Thermotogati</taxon>
        <taxon>Deinococcota</taxon>
        <taxon>Deinococci</taxon>
        <taxon>Deinococcales</taxon>
        <taxon>Deinococcaceae</taxon>
        <taxon>Deinococcus</taxon>
    </lineage>
</organism>
<dbReference type="AlphaFoldDB" id="A0A1W1V659"/>
<dbReference type="EMBL" id="FWWU01000009">
    <property type="protein sequence ID" value="SMB88887.1"/>
    <property type="molecule type" value="Genomic_DNA"/>
</dbReference>
<sequence length="198" mass="22634">MPSTSPDRPAEAVILEGFRLALAELWASDRLLIKRGLNEASVAHRLAVYLERQFPGLHVDCQYNRNSRVEESTYDFPYMSRTRQRDLRRNLMRQGLSEPEADAATGAVAHAYPGIIVHLRERSDFNLLVVEVQVKGTRQGWSGEHDAKDKLRRYTLQGSEGQFRYGLGLYVELSVNEAGEEVTVVEEFRNGERLERKD</sequence>
<accession>A0A1W1V659</accession>
<dbReference type="OrthoDB" id="8907997at2"/>
<name>A0A1W1V659_9DEIO</name>
<dbReference type="Proteomes" id="UP000192582">
    <property type="component" value="Unassembled WGS sequence"/>
</dbReference>
<dbReference type="STRING" id="695939.SAMN00790413_00210"/>
<evidence type="ECO:0000313" key="2">
    <source>
        <dbReference type="Proteomes" id="UP000192582"/>
    </source>
</evidence>
<gene>
    <name evidence="1" type="ORF">SAMN00790413_00210</name>
</gene>
<protein>
    <submittedName>
        <fullName evidence="1">Uncharacterized protein</fullName>
    </submittedName>
</protein>
<proteinExistence type="predicted"/>
<dbReference type="RefSeq" id="WP_084047919.1">
    <property type="nucleotide sequence ID" value="NZ_FWWU01000009.1"/>
</dbReference>
<evidence type="ECO:0000313" key="1">
    <source>
        <dbReference type="EMBL" id="SMB88887.1"/>
    </source>
</evidence>
<reference evidence="1 2" key="1">
    <citation type="submission" date="2017-04" db="EMBL/GenBank/DDBJ databases">
        <authorList>
            <person name="Afonso C.L."/>
            <person name="Miller P.J."/>
            <person name="Scott M.A."/>
            <person name="Spackman E."/>
            <person name="Goraichik I."/>
            <person name="Dimitrov K.M."/>
            <person name="Suarez D.L."/>
            <person name="Swayne D.E."/>
        </authorList>
    </citation>
    <scope>NUCLEOTIDE SEQUENCE [LARGE SCALE GENOMIC DNA]</scope>
    <source>
        <strain evidence="1 2">KR-140</strain>
    </source>
</reference>